<dbReference type="EMBL" id="ML977588">
    <property type="protein sequence ID" value="KAF2000628.1"/>
    <property type="molecule type" value="Genomic_DNA"/>
</dbReference>
<accession>A0A6A5WHW6</accession>
<sequence>MKTLQITSGSVLSTQSFCPTSTQSFSNMCNYTDMKQIYKGCSQTPKHVVTDRTYKSCDRPQNIGTYRHCSDEHATPLAAVVFGSTRVSGECPDCKSGTTL</sequence>
<organism evidence="1 2">
    <name type="scientific">Amniculicola lignicola CBS 123094</name>
    <dbReference type="NCBI Taxonomy" id="1392246"/>
    <lineage>
        <taxon>Eukaryota</taxon>
        <taxon>Fungi</taxon>
        <taxon>Dikarya</taxon>
        <taxon>Ascomycota</taxon>
        <taxon>Pezizomycotina</taxon>
        <taxon>Dothideomycetes</taxon>
        <taxon>Pleosporomycetidae</taxon>
        <taxon>Pleosporales</taxon>
        <taxon>Amniculicolaceae</taxon>
        <taxon>Amniculicola</taxon>
    </lineage>
</organism>
<dbReference type="OrthoDB" id="10475711at2759"/>
<dbReference type="AlphaFoldDB" id="A0A6A5WHW6"/>
<name>A0A6A5WHW6_9PLEO</name>
<proteinExistence type="predicted"/>
<keyword evidence="2" id="KW-1185">Reference proteome</keyword>
<gene>
    <name evidence="1" type="ORF">P154DRAFT_522511</name>
</gene>
<protein>
    <submittedName>
        <fullName evidence="1">Uncharacterized protein</fullName>
    </submittedName>
</protein>
<dbReference type="Proteomes" id="UP000799779">
    <property type="component" value="Unassembled WGS sequence"/>
</dbReference>
<evidence type="ECO:0000313" key="1">
    <source>
        <dbReference type="EMBL" id="KAF2000628.1"/>
    </source>
</evidence>
<reference evidence="1" key="1">
    <citation type="journal article" date="2020" name="Stud. Mycol.">
        <title>101 Dothideomycetes genomes: a test case for predicting lifestyles and emergence of pathogens.</title>
        <authorList>
            <person name="Haridas S."/>
            <person name="Albert R."/>
            <person name="Binder M."/>
            <person name="Bloem J."/>
            <person name="Labutti K."/>
            <person name="Salamov A."/>
            <person name="Andreopoulos B."/>
            <person name="Baker S."/>
            <person name="Barry K."/>
            <person name="Bills G."/>
            <person name="Bluhm B."/>
            <person name="Cannon C."/>
            <person name="Castanera R."/>
            <person name="Culley D."/>
            <person name="Daum C."/>
            <person name="Ezra D."/>
            <person name="Gonzalez J."/>
            <person name="Henrissat B."/>
            <person name="Kuo A."/>
            <person name="Liang C."/>
            <person name="Lipzen A."/>
            <person name="Lutzoni F."/>
            <person name="Magnuson J."/>
            <person name="Mondo S."/>
            <person name="Nolan M."/>
            <person name="Ohm R."/>
            <person name="Pangilinan J."/>
            <person name="Park H.-J."/>
            <person name="Ramirez L."/>
            <person name="Alfaro M."/>
            <person name="Sun H."/>
            <person name="Tritt A."/>
            <person name="Yoshinaga Y."/>
            <person name="Zwiers L.-H."/>
            <person name="Turgeon B."/>
            <person name="Goodwin S."/>
            <person name="Spatafora J."/>
            <person name="Crous P."/>
            <person name="Grigoriev I."/>
        </authorList>
    </citation>
    <scope>NUCLEOTIDE SEQUENCE</scope>
    <source>
        <strain evidence="1">CBS 123094</strain>
    </source>
</reference>
<evidence type="ECO:0000313" key="2">
    <source>
        <dbReference type="Proteomes" id="UP000799779"/>
    </source>
</evidence>